<organism evidence="2">
    <name type="scientific">Oryza sativa subsp. japonica</name>
    <name type="common">Rice</name>
    <dbReference type="NCBI Taxonomy" id="39947"/>
    <lineage>
        <taxon>Eukaryota</taxon>
        <taxon>Viridiplantae</taxon>
        <taxon>Streptophyta</taxon>
        <taxon>Embryophyta</taxon>
        <taxon>Tracheophyta</taxon>
        <taxon>Spermatophyta</taxon>
        <taxon>Magnoliopsida</taxon>
        <taxon>Liliopsida</taxon>
        <taxon>Poales</taxon>
        <taxon>Poaceae</taxon>
        <taxon>BOP clade</taxon>
        <taxon>Oryzoideae</taxon>
        <taxon>Oryzeae</taxon>
        <taxon>Oryzinae</taxon>
        <taxon>Oryza</taxon>
        <taxon>Oryza sativa</taxon>
    </lineage>
</organism>
<reference evidence="2" key="3">
    <citation type="submission" date="2006-01" db="EMBL/GenBank/DDBJ databases">
        <authorList>
            <person name="Buell R."/>
        </authorList>
    </citation>
    <scope>NUCLEOTIDE SEQUENCE</scope>
</reference>
<feature type="region of interest" description="Disordered" evidence="1">
    <location>
        <begin position="1"/>
        <end position="23"/>
    </location>
</feature>
<reference evidence="2" key="2">
    <citation type="submission" date="2005-04" db="EMBL/GenBank/DDBJ databases">
        <authorList>
            <person name="Buell C.R."/>
            <person name="Wing R.A."/>
            <person name="McCombie W.A."/>
            <person name="Ouyang S."/>
        </authorList>
    </citation>
    <scope>NUCLEOTIDE SEQUENCE</scope>
</reference>
<dbReference type="AlphaFoldDB" id="Q2QW22"/>
<name>Q2QW22_ORYSJ</name>
<sequence>MASQAVAGHAGEHEDIAGGGGDGSGGVVLVDSKVDDFGDGQVGAVARRCATTTSLSGWLKALATAKILKRWSTAAAMGDLS</sequence>
<reference evidence="2" key="1">
    <citation type="journal article" date="2005" name="BMC Biol.">
        <title>The sequence of rice chromosomes 11 and 12, rich in disease resistance genes and recent gene duplications.</title>
        <authorList>
            <consortium name="The rice chromosomes 11 and 12 sequencing consortia"/>
        </authorList>
    </citation>
    <scope>NUCLEOTIDE SEQUENCE [LARGE SCALE GENOMIC DNA]</scope>
</reference>
<proteinExistence type="predicted"/>
<accession>Q2QW22</accession>
<evidence type="ECO:0000313" key="2">
    <source>
        <dbReference type="EMBL" id="ABA96713.1"/>
    </source>
</evidence>
<evidence type="ECO:0000256" key="1">
    <source>
        <dbReference type="SAM" id="MobiDB-lite"/>
    </source>
</evidence>
<protein>
    <submittedName>
        <fullName evidence="2">Uncharacterized protein</fullName>
    </submittedName>
</protein>
<dbReference type="EMBL" id="DP000011">
    <property type="protein sequence ID" value="ABA96713.1"/>
    <property type="molecule type" value="Genomic_DNA"/>
</dbReference>
<gene>
    <name evidence="2" type="ordered locus">LOC_Os12g10840</name>
</gene>